<dbReference type="OrthoDB" id="429813at2759"/>
<comment type="caution">
    <text evidence="4">The sequence shown here is derived from an EMBL/GenBank/DDBJ whole genome shotgun (WGS) entry which is preliminary data.</text>
</comment>
<dbReference type="Pfam" id="PF23562">
    <property type="entry name" value="AMP-binding_C_3"/>
    <property type="match status" value="1"/>
</dbReference>
<gene>
    <name evidence="4" type="ORF">BJ875DRAFT_383602</name>
</gene>
<dbReference type="SUPFAM" id="SSF56801">
    <property type="entry name" value="Acetyl-CoA synthetase-like"/>
    <property type="match status" value="1"/>
</dbReference>
<evidence type="ECO:0000259" key="3">
    <source>
        <dbReference type="Pfam" id="PF00501"/>
    </source>
</evidence>
<proteinExistence type="predicted"/>
<dbReference type="Proteomes" id="UP000824998">
    <property type="component" value="Unassembled WGS sequence"/>
</dbReference>
<dbReference type="AlphaFoldDB" id="A0A9P8C3N6"/>
<dbReference type="InterPro" id="IPR051414">
    <property type="entry name" value="Adenylate-forming_Reductase"/>
</dbReference>
<organism evidence="4 5">
    <name type="scientific">Amylocarpus encephaloides</name>
    <dbReference type="NCBI Taxonomy" id="45428"/>
    <lineage>
        <taxon>Eukaryota</taxon>
        <taxon>Fungi</taxon>
        <taxon>Dikarya</taxon>
        <taxon>Ascomycota</taxon>
        <taxon>Pezizomycotina</taxon>
        <taxon>Leotiomycetes</taxon>
        <taxon>Helotiales</taxon>
        <taxon>Helotiales incertae sedis</taxon>
        <taxon>Amylocarpus</taxon>
    </lineage>
</organism>
<evidence type="ECO:0000256" key="1">
    <source>
        <dbReference type="ARBA" id="ARBA00022450"/>
    </source>
</evidence>
<dbReference type="InterPro" id="IPR042099">
    <property type="entry name" value="ANL_N_sf"/>
</dbReference>
<evidence type="ECO:0000313" key="5">
    <source>
        <dbReference type="Proteomes" id="UP000824998"/>
    </source>
</evidence>
<dbReference type="PANTHER" id="PTHR43439:SF2">
    <property type="entry name" value="ENZYME, PUTATIVE (JCVI)-RELATED"/>
    <property type="match status" value="1"/>
</dbReference>
<dbReference type="EMBL" id="MU251621">
    <property type="protein sequence ID" value="KAG9231151.1"/>
    <property type="molecule type" value="Genomic_DNA"/>
</dbReference>
<dbReference type="PROSITE" id="PS00455">
    <property type="entry name" value="AMP_BINDING"/>
    <property type="match status" value="1"/>
</dbReference>
<dbReference type="Pfam" id="PF00501">
    <property type="entry name" value="AMP-binding"/>
    <property type="match status" value="1"/>
</dbReference>
<dbReference type="Gene3D" id="3.40.50.12780">
    <property type="entry name" value="N-terminal domain of ligase-like"/>
    <property type="match status" value="1"/>
</dbReference>
<dbReference type="PANTHER" id="PTHR43439">
    <property type="entry name" value="PHENYLACETATE-COENZYME A LIGASE"/>
    <property type="match status" value="1"/>
</dbReference>
<keyword evidence="2" id="KW-0597">Phosphoprotein</keyword>
<accession>A0A9P8C3N6</accession>
<dbReference type="InterPro" id="IPR020845">
    <property type="entry name" value="AMP-binding_CS"/>
</dbReference>
<sequence length="557" mass="61412">MATPIFSSGLKTPPVAHPAHRTKQLLPNIVDGMAHTRPQMLYGELPVSLTSYDQGYRTITYGAFANAINGIAWWLTKELGPGKNFPAICFMGLNDVRYIVMVLGAVKAGYKLFLNSTKNSAASNLKLFDDLSCTVLVTTAPEPPAMSKVINKEELRILIVPSVHELLTSPVEHFPYPRTFEEAAQDPLVVLHTSGTTGPPKPIIYTHDFAAACMQMMQLEPPEGFENVSRDYQGMRSFLLLPPFHASSMLAPLMEAIATQTTVIWPLATAVPSAASAVEALRHNTADAAGFPPPIVIEAANHPETLDFLSRNLKLLCYSGGDTPQACGDVITEHFRFFNVFGATEMSVYPLLRPQGEWQKDDWKYIHPHPLAGLEFREYIDGLYEAVVVRNAAADDEQPVFKLFPGLQEYHTQDLFSPHPEKAGLWKFGGRTEEIITLQSGRVNSTVMGHAVRAHPQVKEGLMVPAGRHAGIGSATKTGLLLELEQNSPLPPVERETLIREICALVEKADLEYEVEARVTRDGILLVDNGRPLPRNAKGMVQRNMAVELYATELEML</sequence>
<protein>
    <recommendedName>
        <fullName evidence="3">AMP-dependent synthetase/ligase domain-containing protein</fullName>
    </recommendedName>
</protein>
<evidence type="ECO:0000256" key="2">
    <source>
        <dbReference type="ARBA" id="ARBA00022553"/>
    </source>
</evidence>
<reference evidence="4" key="1">
    <citation type="journal article" date="2021" name="IMA Fungus">
        <title>Genomic characterization of three marine fungi, including Emericellopsis atlantica sp. nov. with signatures of a generalist lifestyle and marine biomass degradation.</title>
        <authorList>
            <person name="Hagestad O.C."/>
            <person name="Hou L."/>
            <person name="Andersen J.H."/>
            <person name="Hansen E.H."/>
            <person name="Altermark B."/>
            <person name="Li C."/>
            <person name="Kuhnert E."/>
            <person name="Cox R.J."/>
            <person name="Crous P.W."/>
            <person name="Spatafora J.W."/>
            <person name="Lail K."/>
            <person name="Amirebrahimi M."/>
            <person name="Lipzen A."/>
            <person name="Pangilinan J."/>
            <person name="Andreopoulos W."/>
            <person name="Hayes R.D."/>
            <person name="Ng V."/>
            <person name="Grigoriev I.V."/>
            <person name="Jackson S.A."/>
            <person name="Sutton T.D.S."/>
            <person name="Dobson A.D.W."/>
            <person name="Rama T."/>
        </authorList>
    </citation>
    <scope>NUCLEOTIDE SEQUENCE</scope>
    <source>
        <strain evidence="4">TRa018bII</strain>
    </source>
</reference>
<keyword evidence="1" id="KW-0596">Phosphopantetheine</keyword>
<dbReference type="InterPro" id="IPR000873">
    <property type="entry name" value="AMP-dep_synth/lig_dom"/>
</dbReference>
<evidence type="ECO:0000313" key="4">
    <source>
        <dbReference type="EMBL" id="KAG9231151.1"/>
    </source>
</evidence>
<keyword evidence="5" id="KW-1185">Reference proteome</keyword>
<name>A0A9P8C3N6_9HELO</name>
<feature type="domain" description="AMP-dependent synthetase/ligase" evidence="3">
    <location>
        <begin position="54"/>
        <end position="352"/>
    </location>
</feature>